<proteinExistence type="inferred from homology"/>
<evidence type="ECO:0000313" key="5">
    <source>
        <dbReference type="Proteomes" id="UP001151699"/>
    </source>
</evidence>
<comment type="similarity">
    <text evidence="1">Belongs to the GILT family.</text>
</comment>
<dbReference type="AlphaFoldDB" id="A0A9Q0RWR9"/>
<dbReference type="Proteomes" id="UP001151699">
    <property type="component" value="Chromosome C"/>
</dbReference>
<gene>
    <name evidence="4" type="primary">GILT1_1</name>
    <name evidence="4" type="ORF">Bhyg_13767</name>
</gene>
<dbReference type="GO" id="GO:0016671">
    <property type="term" value="F:oxidoreductase activity, acting on a sulfur group of donors, disulfide as acceptor"/>
    <property type="evidence" value="ECO:0007669"/>
    <property type="project" value="InterPro"/>
</dbReference>
<feature type="signal peptide" evidence="3">
    <location>
        <begin position="1"/>
        <end position="21"/>
    </location>
</feature>
<sequence>MNKLVSLPFLLLSSFCVLSFGQKLPISIYYESLCPDSSRFITNQLYPAYEYLKDYIALTFVPFGKAESAEGKTFVCQHGQAECSLNMIQSCGLYIRAGNSDEQVEYVNCEMKMPFTNDTNSKICQNKSEDWKIAGCYNGGLGYQLQIEAERITHKIAKPYPSFVPTIVYNSIFDKDLQDRSLTEFANVICEQINNVAPYCSVS</sequence>
<dbReference type="PANTHER" id="PTHR13234">
    <property type="entry name" value="GAMMA-INTERFERON INDUCIBLE LYSOSOMAL THIOL REDUCTASE GILT"/>
    <property type="match status" value="1"/>
</dbReference>
<organism evidence="4 5">
    <name type="scientific">Pseudolycoriella hygida</name>
    <dbReference type="NCBI Taxonomy" id="35572"/>
    <lineage>
        <taxon>Eukaryota</taxon>
        <taxon>Metazoa</taxon>
        <taxon>Ecdysozoa</taxon>
        <taxon>Arthropoda</taxon>
        <taxon>Hexapoda</taxon>
        <taxon>Insecta</taxon>
        <taxon>Pterygota</taxon>
        <taxon>Neoptera</taxon>
        <taxon>Endopterygota</taxon>
        <taxon>Diptera</taxon>
        <taxon>Nematocera</taxon>
        <taxon>Sciaroidea</taxon>
        <taxon>Sciaridae</taxon>
        <taxon>Pseudolycoriella</taxon>
    </lineage>
</organism>
<keyword evidence="3" id="KW-0732">Signal</keyword>
<reference evidence="4" key="1">
    <citation type="submission" date="2022-07" db="EMBL/GenBank/DDBJ databases">
        <authorList>
            <person name="Trinca V."/>
            <person name="Uliana J.V.C."/>
            <person name="Torres T.T."/>
            <person name="Ward R.J."/>
            <person name="Monesi N."/>
        </authorList>
    </citation>
    <scope>NUCLEOTIDE SEQUENCE</scope>
    <source>
        <strain evidence="4">HSMRA1968</strain>
        <tissue evidence="4">Whole embryos</tissue>
    </source>
</reference>
<evidence type="ECO:0000313" key="4">
    <source>
        <dbReference type="EMBL" id="KAJ6635183.1"/>
    </source>
</evidence>
<evidence type="ECO:0000256" key="2">
    <source>
        <dbReference type="ARBA" id="ARBA00023180"/>
    </source>
</evidence>
<feature type="chain" id="PRO_5040226312" evidence="3">
    <location>
        <begin position="22"/>
        <end position="203"/>
    </location>
</feature>
<comment type="caution">
    <text evidence="4">The sequence shown here is derived from an EMBL/GenBank/DDBJ whole genome shotgun (WGS) entry which is preliminary data.</text>
</comment>
<keyword evidence="5" id="KW-1185">Reference proteome</keyword>
<accession>A0A9Q0RWR9</accession>
<evidence type="ECO:0000256" key="3">
    <source>
        <dbReference type="SAM" id="SignalP"/>
    </source>
</evidence>
<name>A0A9Q0RWR9_9DIPT</name>
<protein>
    <submittedName>
        <fullName evidence="4">GILT-like protein 1</fullName>
    </submittedName>
</protein>
<dbReference type="Pfam" id="PF03227">
    <property type="entry name" value="GILT"/>
    <property type="match status" value="1"/>
</dbReference>
<dbReference type="InterPro" id="IPR004911">
    <property type="entry name" value="Interferon-induced_GILT"/>
</dbReference>
<dbReference type="OrthoDB" id="958254at2759"/>
<evidence type="ECO:0000256" key="1">
    <source>
        <dbReference type="ARBA" id="ARBA00005679"/>
    </source>
</evidence>
<dbReference type="EMBL" id="WJQU01000004">
    <property type="protein sequence ID" value="KAJ6635183.1"/>
    <property type="molecule type" value="Genomic_DNA"/>
</dbReference>
<dbReference type="PANTHER" id="PTHR13234:SF68">
    <property type="entry name" value="GH19763P"/>
    <property type="match status" value="1"/>
</dbReference>
<keyword evidence="2" id="KW-0325">Glycoprotein</keyword>